<gene>
    <name evidence="2" type="ORF">RUE5091_02641</name>
</gene>
<dbReference type="STRING" id="1715692.RUE5091_02641"/>
<dbReference type="EMBL" id="CYUD01000008">
    <property type="protein sequence ID" value="CUK04829.1"/>
    <property type="molecule type" value="Genomic_DNA"/>
</dbReference>
<accession>A0A0N7M9X6</accession>
<feature type="transmembrane region" description="Helical" evidence="1">
    <location>
        <begin position="38"/>
        <end position="57"/>
    </location>
</feature>
<keyword evidence="3" id="KW-1185">Reference proteome</keyword>
<keyword evidence="1" id="KW-0812">Transmembrane</keyword>
<evidence type="ECO:0000313" key="2">
    <source>
        <dbReference type="EMBL" id="CUK04829.1"/>
    </source>
</evidence>
<dbReference type="AlphaFoldDB" id="A0A0N7M9X6"/>
<name>A0A0N7M9X6_9RHOB</name>
<evidence type="ECO:0008006" key="4">
    <source>
        <dbReference type="Google" id="ProtNLM"/>
    </source>
</evidence>
<keyword evidence="1" id="KW-0472">Membrane</keyword>
<reference evidence="3" key="1">
    <citation type="submission" date="2015-09" db="EMBL/GenBank/DDBJ databases">
        <authorList>
            <person name="Rodrigo-Torres L."/>
            <person name="Arahal D.R."/>
        </authorList>
    </citation>
    <scope>NUCLEOTIDE SEQUENCE [LARGE SCALE GENOMIC DNA]</scope>
    <source>
        <strain evidence="3">CECT 5091</strain>
    </source>
</reference>
<evidence type="ECO:0000313" key="3">
    <source>
        <dbReference type="Proteomes" id="UP000051260"/>
    </source>
</evidence>
<organism evidence="2 3">
    <name type="scientific">Ruegeria denitrificans</name>
    <dbReference type="NCBI Taxonomy" id="1715692"/>
    <lineage>
        <taxon>Bacteria</taxon>
        <taxon>Pseudomonadati</taxon>
        <taxon>Pseudomonadota</taxon>
        <taxon>Alphaproteobacteria</taxon>
        <taxon>Rhodobacterales</taxon>
        <taxon>Roseobacteraceae</taxon>
        <taxon>Ruegeria</taxon>
    </lineage>
</organism>
<sequence length="88" mass="9509">MLFRFGPIFFDLVNIGAPMLKKLAKFTEHEDGAVTIDWVVLTAALVGFGTFIGLYMAEPVKSLDAKNGAAVANVEVQSIQTDFSTTDP</sequence>
<protein>
    <recommendedName>
        <fullName evidence="4">Flp pilus assembly protein, pilin Flp</fullName>
    </recommendedName>
</protein>
<evidence type="ECO:0000256" key="1">
    <source>
        <dbReference type="SAM" id="Phobius"/>
    </source>
</evidence>
<proteinExistence type="predicted"/>
<dbReference type="Proteomes" id="UP000051260">
    <property type="component" value="Unassembled WGS sequence"/>
</dbReference>
<keyword evidence="1" id="KW-1133">Transmembrane helix</keyword>